<gene>
    <name evidence="3" type="ORF">LPTSP2_14530</name>
</gene>
<protein>
    <submittedName>
        <fullName evidence="3">OmpA-family protein</fullName>
    </submittedName>
</protein>
<comment type="caution">
    <text evidence="3">The sequence shown here is derived from an EMBL/GenBank/DDBJ whole genome shotgun (WGS) entry which is preliminary data.</text>
</comment>
<dbReference type="RefSeq" id="WP_108959300.1">
    <property type="nucleotide sequence ID" value="NZ_BFAZ01000008.1"/>
</dbReference>
<name>A0A2P2DBZ8_9LEPT</name>
<dbReference type="InterPro" id="IPR036737">
    <property type="entry name" value="OmpA-like_sf"/>
</dbReference>
<dbReference type="PROSITE" id="PS51123">
    <property type="entry name" value="OMPA_2"/>
    <property type="match status" value="1"/>
</dbReference>
<dbReference type="Gene3D" id="3.30.1330.60">
    <property type="entry name" value="OmpA-like domain"/>
    <property type="match status" value="1"/>
</dbReference>
<evidence type="ECO:0000256" key="1">
    <source>
        <dbReference type="PROSITE-ProRule" id="PRU00473"/>
    </source>
</evidence>
<keyword evidence="4" id="KW-1185">Reference proteome</keyword>
<sequence>MHLYKTNKVLVCILLTYTVQYLSLPFPDLLAEEGVIFENPYKKTEKQTDVTQFTIYFSKKSNLIPKQDQVRLQSVADFLYRNRNYEVMISAHAVEGKTNKENVLISEKRSLEVERFLLIHSVEPNQIRRLFFGNSKSPNQTKEHEALNRRVEILLKPIG</sequence>
<dbReference type="AlphaFoldDB" id="A0A2P2DBZ8"/>
<evidence type="ECO:0000259" key="2">
    <source>
        <dbReference type="PROSITE" id="PS51123"/>
    </source>
</evidence>
<dbReference type="OrthoDB" id="343601at2"/>
<reference evidence="4" key="1">
    <citation type="journal article" date="2019" name="Microbiol. Immunol.">
        <title>Molecular and phenotypic characterization of Leptospira johnsonii sp. nov., Leptospira ellinghausenii sp. nov. and Leptospira ryugenii sp. nov. isolated from soil and water in Japan.</title>
        <authorList>
            <person name="Masuzawa T."/>
            <person name="Saito M."/>
            <person name="Nakao R."/>
            <person name="Nikaido Y."/>
            <person name="Matsumoto M."/>
            <person name="Ogawa M."/>
            <person name="Yokoyama M."/>
            <person name="Hidaka Y."/>
            <person name="Tomita J."/>
            <person name="Sakakibara K."/>
            <person name="Suzuki K."/>
            <person name="Yasuda S."/>
            <person name="Sato H."/>
            <person name="Yamaguchi M."/>
            <person name="Yoshida S.I."/>
            <person name="Koizumi N."/>
            <person name="Kawamura Y."/>
        </authorList>
    </citation>
    <scope>NUCLEOTIDE SEQUENCE [LARGE SCALE GENOMIC DNA]</scope>
    <source>
        <strain evidence="4">E18</strain>
    </source>
</reference>
<dbReference type="SUPFAM" id="SSF103088">
    <property type="entry name" value="OmpA-like"/>
    <property type="match status" value="1"/>
</dbReference>
<keyword evidence="1" id="KW-0472">Membrane</keyword>
<dbReference type="Pfam" id="PF00691">
    <property type="entry name" value="OmpA"/>
    <property type="match status" value="1"/>
</dbReference>
<evidence type="ECO:0000313" key="4">
    <source>
        <dbReference type="Proteomes" id="UP000245206"/>
    </source>
</evidence>
<organism evidence="3 4">
    <name type="scientific">Leptospira ellinghausenii</name>
    <dbReference type="NCBI Taxonomy" id="1917822"/>
    <lineage>
        <taxon>Bacteria</taxon>
        <taxon>Pseudomonadati</taxon>
        <taxon>Spirochaetota</taxon>
        <taxon>Spirochaetia</taxon>
        <taxon>Leptospirales</taxon>
        <taxon>Leptospiraceae</taxon>
        <taxon>Leptospira</taxon>
    </lineage>
</organism>
<dbReference type="EMBL" id="BFAZ01000008">
    <property type="protein sequence ID" value="GBF42166.1"/>
    <property type="molecule type" value="Genomic_DNA"/>
</dbReference>
<dbReference type="Proteomes" id="UP000245206">
    <property type="component" value="Unassembled WGS sequence"/>
</dbReference>
<feature type="domain" description="OmpA-like" evidence="2">
    <location>
        <begin position="44"/>
        <end position="159"/>
    </location>
</feature>
<dbReference type="GO" id="GO:0016020">
    <property type="term" value="C:membrane"/>
    <property type="evidence" value="ECO:0007669"/>
    <property type="project" value="UniProtKB-UniRule"/>
</dbReference>
<evidence type="ECO:0000313" key="3">
    <source>
        <dbReference type="EMBL" id="GBF42166.1"/>
    </source>
</evidence>
<dbReference type="InterPro" id="IPR006665">
    <property type="entry name" value="OmpA-like"/>
</dbReference>
<accession>A0A2P2DBZ8</accession>
<proteinExistence type="predicted"/>